<comment type="caution">
    <text evidence="1">The sequence shown here is derived from an EMBL/GenBank/DDBJ whole genome shotgun (WGS) entry which is preliminary data.</text>
</comment>
<dbReference type="EMBL" id="BAAAZX010000044">
    <property type="protein sequence ID" value="GAA4028594.1"/>
    <property type="molecule type" value="Genomic_DNA"/>
</dbReference>
<keyword evidence="2" id="KW-1185">Reference proteome</keyword>
<dbReference type="Proteomes" id="UP001500456">
    <property type="component" value="Unassembled WGS sequence"/>
</dbReference>
<accession>A0ABP7TMU7</accession>
<organism evidence="1 2">
    <name type="scientific">Streptomyces plumbiresistens</name>
    <dbReference type="NCBI Taxonomy" id="511811"/>
    <lineage>
        <taxon>Bacteria</taxon>
        <taxon>Bacillati</taxon>
        <taxon>Actinomycetota</taxon>
        <taxon>Actinomycetes</taxon>
        <taxon>Kitasatosporales</taxon>
        <taxon>Streptomycetaceae</taxon>
        <taxon>Streptomyces</taxon>
    </lineage>
</organism>
<reference evidence="2" key="1">
    <citation type="journal article" date="2019" name="Int. J. Syst. Evol. Microbiol.">
        <title>The Global Catalogue of Microorganisms (GCM) 10K type strain sequencing project: providing services to taxonomists for standard genome sequencing and annotation.</title>
        <authorList>
            <consortium name="The Broad Institute Genomics Platform"/>
            <consortium name="The Broad Institute Genome Sequencing Center for Infectious Disease"/>
            <person name="Wu L."/>
            <person name="Ma J."/>
        </authorList>
    </citation>
    <scope>NUCLEOTIDE SEQUENCE [LARGE SCALE GENOMIC DNA]</scope>
    <source>
        <strain evidence="2">JCM 16924</strain>
    </source>
</reference>
<gene>
    <name evidence="1" type="ORF">GCM10022232_88090</name>
</gene>
<protein>
    <submittedName>
        <fullName evidence="1">Uncharacterized protein</fullName>
    </submittedName>
</protein>
<evidence type="ECO:0000313" key="1">
    <source>
        <dbReference type="EMBL" id="GAA4028594.1"/>
    </source>
</evidence>
<evidence type="ECO:0000313" key="2">
    <source>
        <dbReference type="Proteomes" id="UP001500456"/>
    </source>
</evidence>
<sequence length="305" mass="33429">MVWDEQGVRVADVSPAQALARATAVGGRVADLVRREPRGDDQTCSWELVVTLNGSPEDRAAAGWIIADEIMRERTGGRPRSYGKWREATLNGVKLTGKDHVLVEHFAKPVFEAAAAKKKHNHGLAGYVGEWLWYLLTRDLPEDPARAVEILGPPKAAVNDGGGDGLIVYREDGTARGFSFRLWEMKKYTGKANRPDGAIYKGWTQLSTKGATYLGMLSWGDKLLADDTREFVGSLSEQWVDEEESAGGGVSVALNTTAIPAKAFHLAHEHFTTHKHPGALQGLVVAIDDLESFAHEVRKYVWTAL</sequence>
<name>A0ABP7TMU7_9ACTN</name>
<proteinExistence type="predicted"/>